<keyword evidence="5" id="KW-1185">Reference proteome</keyword>
<evidence type="ECO:0000313" key="4">
    <source>
        <dbReference type="EMBL" id="KAH7133009.1"/>
    </source>
</evidence>
<evidence type="ECO:0000256" key="1">
    <source>
        <dbReference type="SAM" id="MobiDB-lite"/>
    </source>
</evidence>
<feature type="compositionally biased region" description="Basic and acidic residues" evidence="1">
    <location>
        <begin position="51"/>
        <end position="67"/>
    </location>
</feature>
<dbReference type="EMBL" id="JAGMUV010000041">
    <property type="protein sequence ID" value="KAH7111455.1"/>
    <property type="molecule type" value="Genomic_DNA"/>
</dbReference>
<evidence type="ECO:0000313" key="5">
    <source>
        <dbReference type="Proteomes" id="UP000738349"/>
    </source>
</evidence>
<dbReference type="CDD" id="cd14688">
    <property type="entry name" value="bZIP_YAP"/>
    <property type="match status" value="1"/>
</dbReference>
<reference evidence="3" key="1">
    <citation type="journal article" date="2021" name="Nat. Commun.">
        <title>Genetic determinants of endophytism in the Arabidopsis root mycobiome.</title>
        <authorList>
            <person name="Mesny F."/>
            <person name="Miyauchi S."/>
            <person name="Thiergart T."/>
            <person name="Pickel B."/>
            <person name="Atanasova L."/>
            <person name="Karlsson M."/>
            <person name="Huettel B."/>
            <person name="Barry K.W."/>
            <person name="Haridas S."/>
            <person name="Chen C."/>
            <person name="Bauer D."/>
            <person name="Andreopoulos W."/>
            <person name="Pangilinan J."/>
            <person name="LaButti K."/>
            <person name="Riley R."/>
            <person name="Lipzen A."/>
            <person name="Clum A."/>
            <person name="Drula E."/>
            <person name="Henrissat B."/>
            <person name="Kohler A."/>
            <person name="Grigoriev I.V."/>
            <person name="Martin F.M."/>
            <person name="Hacquard S."/>
        </authorList>
    </citation>
    <scope>NUCLEOTIDE SEQUENCE</scope>
    <source>
        <strain evidence="3">MPI-CAGE-AT-0147</strain>
    </source>
</reference>
<evidence type="ECO:0000259" key="2">
    <source>
        <dbReference type="PROSITE" id="PS50217"/>
    </source>
</evidence>
<evidence type="ECO:0000313" key="3">
    <source>
        <dbReference type="EMBL" id="KAH7111455.1"/>
    </source>
</evidence>
<dbReference type="InterPro" id="IPR004827">
    <property type="entry name" value="bZIP"/>
</dbReference>
<organism evidence="3 5">
    <name type="scientific">Dactylonectria macrodidyma</name>
    <dbReference type="NCBI Taxonomy" id="307937"/>
    <lineage>
        <taxon>Eukaryota</taxon>
        <taxon>Fungi</taxon>
        <taxon>Dikarya</taxon>
        <taxon>Ascomycota</taxon>
        <taxon>Pezizomycotina</taxon>
        <taxon>Sordariomycetes</taxon>
        <taxon>Hypocreomycetidae</taxon>
        <taxon>Hypocreales</taxon>
        <taxon>Nectriaceae</taxon>
        <taxon>Dactylonectria</taxon>
    </lineage>
</organism>
<dbReference type="OrthoDB" id="5094434at2759"/>
<dbReference type="EMBL" id="JAGMUV010000016">
    <property type="protein sequence ID" value="KAH7133009.1"/>
    <property type="molecule type" value="Genomic_DNA"/>
</dbReference>
<feature type="domain" description="BZIP" evidence="2">
    <location>
        <begin position="56"/>
        <end position="98"/>
    </location>
</feature>
<comment type="caution">
    <text evidence="3">The sequence shown here is derived from an EMBL/GenBank/DDBJ whole genome shotgun (WGS) entry which is preliminary data.</text>
</comment>
<dbReference type="AlphaFoldDB" id="A0A9P9I9H0"/>
<feature type="region of interest" description="Disordered" evidence="1">
    <location>
        <begin position="43"/>
        <end position="82"/>
    </location>
</feature>
<dbReference type="PROSITE" id="PS50217">
    <property type="entry name" value="BZIP"/>
    <property type="match status" value="1"/>
</dbReference>
<protein>
    <recommendedName>
        <fullName evidence="2">BZIP domain-containing protein</fullName>
    </recommendedName>
</protein>
<dbReference type="GO" id="GO:0003700">
    <property type="term" value="F:DNA-binding transcription factor activity"/>
    <property type="evidence" value="ECO:0007669"/>
    <property type="project" value="InterPro"/>
</dbReference>
<dbReference type="PROSITE" id="PS00036">
    <property type="entry name" value="BZIP_BASIC"/>
    <property type="match status" value="1"/>
</dbReference>
<sequence length="270" mass="29930">MRAPGCNRTRSSRACPELKLGVRTSAGEAWGWGDKTLYLRSSRHAAGRQSMRQEPEEKKLEKREKNRIAQRNHRKREAEKKRQYEKKIVELEAKMDRLAEAARRNDLADMISILQGDAESATAVVCRRPTIELGTPLYTAAAPLALPPPPPPPPPPAIATAAATTTELATLLPPNEATASPEPGGWLNIFEPVPELEPTTDFVSSYLLEDEFAWFAPPAYGSDYLPAFSSYPSHPFQYQIPDGNMFNFNPATVDPYLSFSSFGEMPMLGL</sequence>
<gene>
    <name evidence="4" type="ORF">EDB81DRAFT_807429</name>
    <name evidence="3" type="ORF">EDB81DRAFT_830630</name>
</gene>
<proteinExistence type="predicted"/>
<name>A0A9P9I9H0_9HYPO</name>
<dbReference type="Proteomes" id="UP000738349">
    <property type="component" value="Unassembled WGS sequence"/>
</dbReference>
<accession>A0A9P9I9H0</accession>